<evidence type="ECO:0000256" key="10">
    <source>
        <dbReference type="SAM" id="MobiDB-lite"/>
    </source>
</evidence>
<organism evidence="14 15">
    <name type="scientific">Halorhodospira halochloris</name>
    <name type="common">Ectothiorhodospira halochloris</name>
    <dbReference type="NCBI Taxonomy" id="1052"/>
    <lineage>
        <taxon>Bacteria</taxon>
        <taxon>Pseudomonadati</taxon>
        <taxon>Pseudomonadota</taxon>
        <taxon>Gammaproteobacteria</taxon>
        <taxon>Chromatiales</taxon>
        <taxon>Ectothiorhodospiraceae</taxon>
        <taxon>Halorhodospira</taxon>
    </lineage>
</organism>
<feature type="transmembrane region" description="Helical" evidence="11">
    <location>
        <begin position="20"/>
        <end position="41"/>
    </location>
</feature>
<keyword evidence="8 11" id="KW-1133">Transmembrane helix</keyword>
<dbReference type="Gene3D" id="2.30.30.830">
    <property type="match status" value="1"/>
</dbReference>
<dbReference type="KEGG" id="hhk:HH1059_25090"/>
<evidence type="ECO:0000256" key="1">
    <source>
        <dbReference type="ARBA" id="ARBA00004533"/>
    </source>
</evidence>
<dbReference type="InterPro" id="IPR024961">
    <property type="entry name" value="T2SS_GspC_N"/>
</dbReference>
<feature type="compositionally biased region" description="Low complexity" evidence="10">
    <location>
        <begin position="62"/>
        <end position="71"/>
    </location>
</feature>
<keyword evidence="3" id="KW-0813">Transport</keyword>
<evidence type="ECO:0000313" key="15">
    <source>
        <dbReference type="Proteomes" id="UP000218890"/>
    </source>
</evidence>
<feature type="domain" description="Type II secretion system protein GspC N-terminal" evidence="12">
    <location>
        <begin position="30"/>
        <end position="178"/>
    </location>
</feature>
<dbReference type="InterPro" id="IPR041489">
    <property type="entry name" value="PDZ_6"/>
</dbReference>
<feature type="region of interest" description="Disordered" evidence="10">
    <location>
        <begin position="191"/>
        <end position="244"/>
    </location>
</feature>
<dbReference type="Pfam" id="PF11356">
    <property type="entry name" value="T2SSC"/>
    <property type="match status" value="1"/>
</dbReference>
<evidence type="ECO:0000256" key="4">
    <source>
        <dbReference type="ARBA" id="ARBA00022475"/>
    </source>
</evidence>
<dbReference type="SUPFAM" id="SSF50156">
    <property type="entry name" value="PDZ domain-like"/>
    <property type="match status" value="1"/>
</dbReference>
<evidence type="ECO:0000256" key="3">
    <source>
        <dbReference type="ARBA" id="ARBA00022448"/>
    </source>
</evidence>
<dbReference type="InterPro" id="IPR036034">
    <property type="entry name" value="PDZ_sf"/>
</dbReference>
<feature type="compositionally biased region" description="Basic and acidic residues" evidence="10">
    <location>
        <begin position="202"/>
        <end position="218"/>
    </location>
</feature>
<reference evidence="14" key="1">
    <citation type="submission" date="2016-02" db="EMBL/GenBank/DDBJ databases">
        <title>Halorhodospira halochloris DSM-1059 complete genome, version 2.</title>
        <authorList>
            <person name="Tsukatani Y."/>
        </authorList>
    </citation>
    <scope>NUCLEOTIDE SEQUENCE</scope>
    <source>
        <strain evidence="14">DSM 1059</strain>
    </source>
</reference>
<dbReference type="Proteomes" id="UP000218890">
    <property type="component" value="Chromosome"/>
</dbReference>
<keyword evidence="7" id="KW-0653">Protein transport</keyword>
<keyword evidence="15" id="KW-1185">Reference proteome</keyword>
<evidence type="ECO:0000313" key="14">
    <source>
        <dbReference type="EMBL" id="BAU56585.1"/>
    </source>
</evidence>
<keyword evidence="5" id="KW-0997">Cell inner membrane</keyword>
<evidence type="ECO:0000256" key="6">
    <source>
        <dbReference type="ARBA" id="ARBA00022692"/>
    </source>
</evidence>
<protein>
    <submittedName>
        <fullName evidence="14">General secretion pathway protein C</fullName>
    </submittedName>
</protein>
<comment type="similarity">
    <text evidence="2">Belongs to the GSP C family.</text>
</comment>
<evidence type="ECO:0000256" key="11">
    <source>
        <dbReference type="SAM" id="Phobius"/>
    </source>
</evidence>
<evidence type="ECO:0000256" key="9">
    <source>
        <dbReference type="ARBA" id="ARBA00023136"/>
    </source>
</evidence>
<dbReference type="GO" id="GO:0005886">
    <property type="term" value="C:plasma membrane"/>
    <property type="evidence" value="ECO:0007669"/>
    <property type="project" value="UniProtKB-SubCell"/>
</dbReference>
<comment type="subcellular location">
    <subcellularLocation>
        <location evidence="1">Cell inner membrane</location>
    </subcellularLocation>
</comment>
<proteinExistence type="inferred from homology"/>
<evidence type="ECO:0000259" key="12">
    <source>
        <dbReference type="Pfam" id="PF11356"/>
    </source>
</evidence>
<sequence>MQTRIEQLKNLATPEKGGPWARRLGAMLLFIAIILIANSAAQTTWQFIEPMVQDAPSEGIPASSAASATAAREQQNGQIDQRSLSAIADYYLFGRPPEQREEQRREIPTDAPETRLDLSLKGILASGGEGQGAAIIDAGDGQKVFIAGAELPGDAVLERVQHDRVILSRDGNFEMLRLDRETLEIEEHAAPAMSSADLESSFVERGEGGRTTSEHIDYDDLSDYSPPDNGATADDRADESATDTDHVTATFERGEVESLRNELRDNPSKIADLIQIRPVLSGGSIRGFRISPRNERAEAYFERAGLRSNDLILEVNGVSAANHHEMQQMAEELENTSQVRLRIERNGTEQDLTLRID</sequence>
<keyword evidence="6 11" id="KW-0812">Transmembrane</keyword>
<dbReference type="GO" id="GO:0015628">
    <property type="term" value="P:protein secretion by the type II secretion system"/>
    <property type="evidence" value="ECO:0007669"/>
    <property type="project" value="InterPro"/>
</dbReference>
<name>A0A0X8X6N8_HALHR</name>
<evidence type="ECO:0000256" key="7">
    <source>
        <dbReference type="ARBA" id="ARBA00022927"/>
    </source>
</evidence>
<evidence type="ECO:0000259" key="13">
    <source>
        <dbReference type="Pfam" id="PF17820"/>
    </source>
</evidence>
<dbReference type="Gene3D" id="2.30.42.10">
    <property type="match status" value="1"/>
</dbReference>
<dbReference type="GO" id="GO:0015627">
    <property type="term" value="C:type II protein secretion system complex"/>
    <property type="evidence" value="ECO:0007669"/>
    <property type="project" value="InterPro"/>
</dbReference>
<feature type="domain" description="PDZ" evidence="13">
    <location>
        <begin position="299"/>
        <end position="345"/>
    </location>
</feature>
<keyword evidence="9 11" id="KW-0472">Membrane</keyword>
<feature type="compositionally biased region" description="Basic and acidic residues" evidence="10">
    <location>
        <begin position="233"/>
        <end position="244"/>
    </location>
</feature>
<evidence type="ECO:0000256" key="8">
    <source>
        <dbReference type="ARBA" id="ARBA00022989"/>
    </source>
</evidence>
<accession>A0A0X8X6N8</accession>
<dbReference type="Pfam" id="PF17820">
    <property type="entry name" value="PDZ_6"/>
    <property type="match status" value="1"/>
</dbReference>
<dbReference type="RefSeq" id="WP_096406635.1">
    <property type="nucleotide sequence ID" value="NZ_AP017372.2"/>
</dbReference>
<dbReference type="OrthoDB" id="1491375at2"/>
<dbReference type="InterPro" id="IPR001639">
    <property type="entry name" value="T2SS_protein-GspC"/>
</dbReference>
<dbReference type="NCBIfam" id="TIGR01713">
    <property type="entry name" value="typeII_sec_gspC"/>
    <property type="match status" value="1"/>
</dbReference>
<evidence type="ECO:0000256" key="2">
    <source>
        <dbReference type="ARBA" id="ARBA00007986"/>
    </source>
</evidence>
<gene>
    <name evidence="14" type="ORF">HH1059_25090</name>
</gene>
<evidence type="ECO:0000256" key="5">
    <source>
        <dbReference type="ARBA" id="ARBA00022519"/>
    </source>
</evidence>
<dbReference type="AlphaFoldDB" id="A0A0X8X6N8"/>
<keyword evidence="4" id="KW-1003">Cell membrane</keyword>
<dbReference type="EMBL" id="AP017372">
    <property type="protein sequence ID" value="BAU56585.1"/>
    <property type="molecule type" value="Genomic_DNA"/>
</dbReference>
<feature type="region of interest" description="Disordered" evidence="10">
    <location>
        <begin position="56"/>
        <end position="78"/>
    </location>
</feature>